<name>A0A840P447_9ACTN</name>
<dbReference type="Pfam" id="PF18598">
    <property type="entry name" value="TetR_C_36"/>
    <property type="match status" value="1"/>
</dbReference>
<dbReference type="SUPFAM" id="SSF46689">
    <property type="entry name" value="Homeodomain-like"/>
    <property type="match status" value="1"/>
</dbReference>
<dbReference type="EMBL" id="JACHGN010000013">
    <property type="protein sequence ID" value="MBB5136074.1"/>
    <property type="molecule type" value="Genomic_DNA"/>
</dbReference>
<dbReference type="InterPro" id="IPR041485">
    <property type="entry name" value="TetR_C_36"/>
</dbReference>
<accession>A0A840P447</accession>
<evidence type="ECO:0000313" key="2">
    <source>
        <dbReference type="EMBL" id="MBB5136074.1"/>
    </source>
</evidence>
<keyword evidence="3" id="KW-1185">Reference proteome</keyword>
<feature type="domain" description="QsdR TetR regulatory C-terminal" evidence="1">
    <location>
        <begin position="94"/>
        <end position="204"/>
    </location>
</feature>
<dbReference type="Proteomes" id="UP000578449">
    <property type="component" value="Unassembled WGS sequence"/>
</dbReference>
<sequence>MTSVPMSPAYAAALAESEGERPQRKATPADAFHLARQWFLLGRRIDMNALATELGVSRNTLYRWTGDRERLIADVMWSIAARSIEHGRQRASGRGADRIIQVLDYVADGVSHAPYMQKFLESEPALAFRLITSREAGVQSRTVAAIAALIREEEASGGFHSEVDADTLAYALTRMIEAFVYNDTFTGIEARPDAFSTIVRLLLRQP</sequence>
<gene>
    <name evidence="2" type="ORF">HNP84_005818</name>
</gene>
<dbReference type="RefSeq" id="WP_185053002.1">
    <property type="nucleotide sequence ID" value="NZ_BAABIX010000017.1"/>
</dbReference>
<dbReference type="Gene3D" id="1.10.357.10">
    <property type="entry name" value="Tetracycline Repressor, domain 2"/>
    <property type="match status" value="1"/>
</dbReference>
<organism evidence="2 3">
    <name type="scientific">Thermocatellispora tengchongensis</name>
    <dbReference type="NCBI Taxonomy" id="1073253"/>
    <lineage>
        <taxon>Bacteria</taxon>
        <taxon>Bacillati</taxon>
        <taxon>Actinomycetota</taxon>
        <taxon>Actinomycetes</taxon>
        <taxon>Streptosporangiales</taxon>
        <taxon>Streptosporangiaceae</taxon>
        <taxon>Thermocatellispora</taxon>
    </lineage>
</organism>
<evidence type="ECO:0000259" key="1">
    <source>
        <dbReference type="Pfam" id="PF18598"/>
    </source>
</evidence>
<proteinExistence type="predicted"/>
<comment type="caution">
    <text evidence="2">The sequence shown here is derived from an EMBL/GenBank/DDBJ whole genome shotgun (WGS) entry which is preliminary data.</text>
</comment>
<reference evidence="2 3" key="1">
    <citation type="submission" date="2020-08" db="EMBL/GenBank/DDBJ databases">
        <title>Genomic Encyclopedia of Type Strains, Phase IV (KMG-IV): sequencing the most valuable type-strain genomes for metagenomic binning, comparative biology and taxonomic classification.</title>
        <authorList>
            <person name="Goeker M."/>
        </authorList>
    </citation>
    <scope>NUCLEOTIDE SEQUENCE [LARGE SCALE GENOMIC DNA]</scope>
    <source>
        <strain evidence="2 3">DSM 45615</strain>
    </source>
</reference>
<evidence type="ECO:0000313" key="3">
    <source>
        <dbReference type="Proteomes" id="UP000578449"/>
    </source>
</evidence>
<dbReference type="InterPro" id="IPR009057">
    <property type="entry name" value="Homeodomain-like_sf"/>
</dbReference>
<protein>
    <submittedName>
        <fullName evidence="2">AcrR family transcriptional regulator</fullName>
    </submittedName>
</protein>
<dbReference type="AlphaFoldDB" id="A0A840P447"/>
<dbReference type="SUPFAM" id="SSF48498">
    <property type="entry name" value="Tetracyclin repressor-like, C-terminal domain"/>
    <property type="match status" value="1"/>
</dbReference>
<dbReference type="InterPro" id="IPR036271">
    <property type="entry name" value="Tet_transcr_reg_TetR-rel_C_sf"/>
</dbReference>